<keyword evidence="2" id="KW-0378">Hydrolase</keyword>
<dbReference type="Proteomes" id="UP000198508">
    <property type="component" value="Unassembled WGS sequence"/>
</dbReference>
<dbReference type="Gene3D" id="3.40.50.880">
    <property type="match status" value="1"/>
</dbReference>
<dbReference type="GO" id="GO:0006508">
    <property type="term" value="P:proteolysis"/>
    <property type="evidence" value="ECO:0007669"/>
    <property type="project" value="UniProtKB-KW"/>
</dbReference>
<evidence type="ECO:0000313" key="2">
    <source>
        <dbReference type="EMBL" id="SEU18534.1"/>
    </source>
</evidence>
<evidence type="ECO:0000313" key="3">
    <source>
        <dbReference type="Proteomes" id="UP000198508"/>
    </source>
</evidence>
<proteinExistence type="predicted"/>
<name>A0A1I0K6P5_9FIRM</name>
<dbReference type="GO" id="GO:0008233">
    <property type="term" value="F:peptidase activity"/>
    <property type="evidence" value="ECO:0007669"/>
    <property type="project" value="UniProtKB-KW"/>
</dbReference>
<organism evidence="2 3">
    <name type="scientific">Enterocloster lavalensis</name>
    <dbReference type="NCBI Taxonomy" id="460384"/>
    <lineage>
        <taxon>Bacteria</taxon>
        <taxon>Bacillati</taxon>
        <taxon>Bacillota</taxon>
        <taxon>Clostridia</taxon>
        <taxon>Lachnospirales</taxon>
        <taxon>Lachnospiraceae</taxon>
        <taxon>Enterocloster</taxon>
    </lineage>
</organism>
<protein>
    <submittedName>
        <fullName evidence="2">Putative intracellular protease/amidase</fullName>
    </submittedName>
</protein>
<accession>A0A1I0K6P5</accession>
<keyword evidence="3" id="KW-1185">Reference proteome</keyword>
<dbReference type="InterPro" id="IPR002818">
    <property type="entry name" value="DJ-1/PfpI"/>
</dbReference>
<keyword evidence="2" id="KW-0645">Protease</keyword>
<dbReference type="RefSeq" id="WP_092371193.1">
    <property type="nucleotide sequence ID" value="NZ_DAINWJ010000434.1"/>
</dbReference>
<gene>
    <name evidence="2" type="ORF">SAMN05216313_1473</name>
</gene>
<sequence>MFTIYVYVLDTLADWELGYVTAELNSGRFFRKGAQRVSLKTVSDSRETVTTMGGLTIMPDCLIDEMVADETSMLILPGANTWSSPRHGAVIEKAGEFLSAGAAVCAICGATTALAGCGLLDQRPHTSNGPGFLDMFSPGYKGQRFYVDQPSVADHNLITAGCAGALLWARQIIEYLDVFQSDTLEAWYEYFRTGKHEYFYALMKTLPCDSDTAS</sequence>
<feature type="domain" description="DJ-1/PfpI" evidence="1">
    <location>
        <begin position="4"/>
        <end position="174"/>
    </location>
</feature>
<dbReference type="GeneID" id="93280282"/>
<dbReference type="SUPFAM" id="SSF52317">
    <property type="entry name" value="Class I glutamine amidotransferase-like"/>
    <property type="match status" value="1"/>
</dbReference>
<dbReference type="InterPro" id="IPR029062">
    <property type="entry name" value="Class_I_gatase-like"/>
</dbReference>
<dbReference type="EMBL" id="FOIM01000047">
    <property type="protein sequence ID" value="SEU18534.1"/>
    <property type="molecule type" value="Genomic_DNA"/>
</dbReference>
<dbReference type="AlphaFoldDB" id="A0A1I0K6P5"/>
<dbReference type="STRING" id="460384.SAMN05216313_1473"/>
<reference evidence="3" key="1">
    <citation type="submission" date="2016-10" db="EMBL/GenBank/DDBJ databases">
        <authorList>
            <person name="Varghese N."/>
            <person name="Submissions S."/>
        </authorList>
    </citation>
    <scope>NUCLEOTIDE SEQUENCE [LARGE SCALE GENOMIC DNA]</scope>
    <source>
        <strain evidence="3">NLAE-zl-G277</strain>
    </source>
</reference>
<evidence type="ECO:0000259" key="1">
    <source>
        <dbReference type="Pfam" id="PF01965"/>
    </source>
</evidence>
<dbReference type="Pfam" id="PF01965">
    <property type="entry name" value="DJ-1_PfpI"/>
    <property type="match status" value="1"/>
</dbReference>
<dbReference type="CDD" id="cd03140">
    <property type="entry name" value="GATase1_PfpI_3"/>
    <property type="match status" value="1"/>
</dbReference>